<dbReference type="KEGG" id="sdyn:Mal52_12210"/>
<evidence type="ECO:0000313" key="1">
    <source>
        <dbReference type="EMBL" id="QDU42754.1"/>
    </source>
</evidence>
<dbReference type="Proteomes" id="UP000319383">
    <property type="component" value="Chromosome"/>
</dbReference>
<accession>A0A517ZJV6</accession>
<evidence type="ECO:0008006" key="3">
    <source>
        <dbReference type="Google" id="ProtNLM"/>
    </source>
</evidence>
<dbReference type="AlphaFoldDB" id="A0A517ZJV6"/>
<gene>
    <name evidence="1" type="ORF">Mal52_12210</name>
</gene>
<dbReference type="RefSeq" id="WP_145374767.1">
    <property type="nucleotide sequence ID" value="NZ_CP036276.1"/>
</dbReference>
<reference evidence="1 2" key="1">
    <citation type="submission" date="2019-02" db="EMBL/GenBank/DDBJ databases">
        <title>Deep-cultivation of Planctomycetes and their phenomic and genomic characterization uncovers novel biology.</title>
        <authorList>
            <person name="Wiegand S."/>
            <person name="Jogler M."/>
            <person name="Boedeker C."/>
            <person name="Pinto D."/>
            <person name="Vollmers J."/>
            <person name="Rivas-Marin E."/>
            <person name="Kohn T."/>
            <person name="Peeters S.H."/>
            <person name="Heuer A."/>
            <person name="Rast P."/>
            <person name="Oberbeckmann S."/>
            <person name="Bunk B."/>
            <person name="Jeske O."/>
            <person name="Meyerdierks A."/>
            <person name="Storesund J.E."/>
            <person name="Kallscheuer N."/>
            <person name="Luecker S."/>
            <person name="Lage O.M."/>
            <person name="Pohl T."/>
            <person name="Merkel B.J."/>
            <person name="Hornburger P."/>
            <person name="Mueller R.-W."/>
            <person name="Bruemmer F."/>
            <person name="Labrenz M."/>
            <person name="Spormann A.M."/>
            <person name="Op den Camp H."/>
            <person name="Overmann J."/>
            <person name="Amann R."/>
            <person name="Jetten M.S.M."/>
            <person name="Mascher T."/>
            <person name="Medema M.H."/>
            <person name="Devos D.P."/>
            <person name="Kaster A.-K."/>
            <person name="Ovreas L."/>
            <person name="Rohde M."/>
            <person name="Galperin M.Y."/>
            <person name="Jogler C."/>
        </authorList>
    </citation>
    <scope>NUCLEOTIDE SEQUENCE [LARGE SCALE GENOMIC DNA]</scope>
    <source>
        <strain evidence="1 2">Mal52</strain>
    </source>
</reference>
<dbReference type="EMBL" id="CP036276">
    <property type="protein sequence ID" value="QDU42754.1"/>
    <property type="molecule type" value="Genomic_DNA"/>
</dbReference>
<dbReference type="Pfam" id="PF07849">
    <property type="entry name" value="DUF1641"/>
    <property type="match status" value="1"/>
</dbReference>
<evidence type="ECO:0000313" key="2">
    <source>
        <dbReference type="Proteomes" id="UP000319383"/>
    </source>
</evidence>
<name>A0A517ZJV6_9PLAN</name>
<sequence length="256" mass="28024">MEINTAHMPIREQLDDAETAESLARLVGRAKDIEHLVERAVQANNAADGLLATVADVIDEQCEKINQSGTSVEERLGSLVSLFLIVTEPEAVSALSRLVDRLPQLEEASRLLDEVPNLLAIATDVVDEYAANFKSHGVELEKSISQGLHALLWLGCRVSEDELERLGFLLRSDVLDPHALQVIGQAATSLANCQRETCEQRTPERIGMLGLLKALRDPNLQRTLGFGVRFAKCFGDLNGQTSNESASSQQQTNNLQ</sequence>
<protein>
    <recommendedName>
        <fullName evidence="3">DUF1641 domain-containing protein</fullName>
    </recommendedName>
</protein>
<dbReference type="PANTHER" id="PTHR39180:SF2">
    <property type="entry name" value="DUF1641 DOMAIN-CONTAINING PROTEIN"/>
    <property type="match status" value="1"/>
</dbReference>
<organism evidence="1 2">
    <name type="scientific">Symmachiella dynata</name>
    <dbReference type="NCBI Taxonomy" id="2527995"/>
    <lineage>
        <taxon>Bacteria</taxon>
        <taxon>Pseudomonadati</taxon>
        <taxon>Planctomycetota</taxon>
        <taxon>Planctomycetia</taxon>
        <taxon>Planctomycetales</taxon>
        <taxon>Planctomycetaceae</taxon>
        <taxon>Symmachiella</taxon>
    </lineage>
</organism>
<keyword evidence="2" id="KW-1185">Reference proteome</keyword>
<dbReference type="PANTHER" id="PTHR39180">
    <property type="match status" value="1"/>
</dbReference>
<proteinExistence type="predicted"/>
<dbReference type="InterPro" id="IPR012440">
    <property type="entry name" value="DUF1641"/>
</dbReference>